<feature type="coiled-coil region" evidence="5">
    <location>
        <begin position="682"/>
        <end position="724"/>
    </location>
</feature>
<dbReference type="PANTHER" id="PTHR24202:SF4">
    <property type="entry name" value="E3 UBIQUITIN-PROTEIN LIGASE MIB2-RELATED"/>
    <property type="match status" value="1"/>
</dbReference>
<feature type="repeat" description="ANK" evidence="3">
    <location>
        <begin position="415"/>
        <end position="447"/>
    </location>
</feature>
<dbReference type="Bgee" id="WBGene00012933">
    <property type="expression patterns" value="Expressed in germ line (C elegans) and 4 other cell types or tissues"/>
</dbReference>
<evidence type="ECO:0000313" key="9">
    <source>
        <dbReference type="WormBase" id="Y47D3A.22"/>
    </source>
</evidence>
<dbReference type="GeneID" id="176558"/>
<feature type="domain" description="RING-type" evidence="6">
    <location>
        <begin position="720"/>
        <end position="754"/>
    </location>
</feature>
<keyword evidence="1 4" id="KW-0863">Zinc-finger</keyword>
<dbReference type="UCSC" id="Y47D3A.22">
    <property type="organism name" value="c. elegans"/>
</dbReference>
<evidence type="ECO:0000313" key="8">
    <source>
        <dbReference type="Proteomes" id="UP000001940"/>
    </source>
</evidence>
<dbReference type="PROSITE" id="PS50088">
    <property type="entry name" value="ANK_REPEAT"/>
    <property type="match status" value="3"/>
</dbReference>
<sequence length="765" mass="85117">MNGVAGESPSYDEYLTYFTPGDRILISENHPNHAQRLNSYNNVAWTKTHLALLGHIGYIESINEHRHTANVRVYYAVPQNPELFKLSTEWPLDALEFPQCIDHSKGDLVAITRGDPEKTTIGIVATKEPLNLGGIPKHLVQLKSASNPTITREIQVAVNANTGWTDERRDIFLCPVYSGPRLSMIARDNNEPSVHTYKHTIHGYTPDTLMQVIANWGEDALSYALLVESIRSDPQQVRTLFDGQLPLFRAVADDLRNVVVMLVALGADRTARDSENRTIIHVAAERGLDKMLDTVMLLLPKDINSQAANGLTPLHLAARHAHAACIDRLLGTSTCIPCVPNNFGDTLLHEVCRLPESSNKKAAISRILTNTRANIHHVNNSNMTPIQIAIMSGHVSTVEQLLLLRASYRNTTSKTGMSALHFAAASGHANVVNKLISLGLEVHRRDKFGRGVLHYALEKWTGEAEKDCNRLAAIQALVKAGAPSNIIDLNGQTPVFQLIREMLSNSEQYPASLVPVCAQLVRTNLNLDEMASRLRPMWQLATICFLVANGADLNVKDRRGMTVMDLCEESSFRSIIVHIAQTKQRQVMPMMMAMSEDKFDSTEVTMCTFSCLNSVATVKLDPCGHRVACVDCTEKVAIRRCPVCRQFINEAHDQDGKPVQIGSRCHEPSDGDRQQVSAEVRKQIADDAAREAKIEVEREKQNELNQLRKRLEQLELETNCAICMDLKIAVVFNCGHTACVDCADKLKKQCHICRKTIETMQPIYS</sequence>
<dbReference type="STRING" id="6239.Y47D3A.22.1"/>
<feature type="repeat" description="ANK" evidence="3">
    <location>
        <begin position="309"/>
        <end position="330"/>
    </location>
</feature>
<evidence type="ECO:0000256" key="2">
    <source>
        <dbReference type="ARBA" id="ARBA00022833"/>
    </source>
</evidence>
<feature type="repeat" description="ANK" evidence="3">
    <location>
        <begin position="242"/>
        <end position="274"/>
    </location>
</feature>
<keyword evidence="2" id="KW-0862">Zinc</keyword>
<protein>
    <submittedName>
        <fullName evidence="7">RING-type domain-containing protein</fullName>
    </submittedName>
</protein>
<dbReference type="Reactome" id="R-CEL-5357905">
    <property type="pathway name" value="Regulation of TNFR1 signaling"/>
</dbReference>
<evidence type="ECO:0000313" key="7">
    <source>
        <dbReference type="EMBL" id="CAB57896.3"/>
    </source>
</evidence>
<dbReference type="GO" id="GO:0008270">
    <property type="term" value="F:zinc ion binding"/>
    <property type="evidence" value="ECO:0007669"/>
    <property type="project" value="UniProtKB-KW"/>
</dbReference>
<dbReference type="PROSITE" id="PS50089">
    <property type="entry name" value="ZF_RING_2"/>
    <property type="match status" value="2"/>
</dbReference>
<dbReference type="SUPFAM" id="SSF48403">
    <property type="entry name" value="Ankyrin repeat"/>
    <property type="match status" value="1"/>
</dbReference>
<dbReference type="Pfam" id="PF13920">
    <property type="entry name" value="zf-C3HC4_3"/>
    <property type="match status" value="2"/>
</dbReference>
<dbReference type="InterPro" id="IPR001841">
    <property type="entry name" value="Znf_RING"/>
</dbReference>
<proteinExistence type="predicted"/>
<dbReference type="PaxDb" id="6239-Y47D3A.22"/>
<dbReference type="PhylomeDB" id="Q9U2C5"/>
<dbReference type="AlphaFoldDB" id="Q9U2C5"/>
<dbReference type="PIR" id="T31548">
    <property type="entry name" value="T31548"/>
</dbReference>
<keyword evidence="5" id="KW-0175">Coiled coil</keyword>
<dbReference type="PROSITE" id="PS50297">
    <property type="entry name" value="ANK_REP_REGION"/>
    <property type="match status" value="2"/>
</dbReference>
<feature type="domain" description="RING-type" evidence="6">
    <location>
        <begin position="611"/>
        <end position="645"/>
    </location>
</feature>
<dbReference type="Pfam" id="PF12796">
    <property type="entry name" value="Ank_2"/>
    <property type="match status" value="2"/>
</dbReference>
<dbReference type="GO" id="GO:0005737">
    <property type="term" value="C:cytoplasm"/>
    <property type="evidence" value="ECO:0000318"/>
    <property type="project" value="GO_Central"/>
</dbReference>
<dbReference type="InterPro" id="IPR013083">
    <property type="entry name" value="Znf_RING/FYVE/PHD"/>
</dbReference>
<evidence type="ECO:0000256" key="3">
    <source>
        <dbReference type="PROSITE-ProRule" id="PRU00023"/>
    </source>
</evidence>
<dbReference type="EMBL" id="BX284603">
    <property type="protein sequence ID" value="CAB57896.3"/>
    <property type="molecule type" value="Genomic_DNA"/>
</dbReference>
<dbReference type="WormBase" id="Y47D3A.22">
    <property type="protein sequence ID" value="CE32261"/>
    <property type="gene ID" value="WBGene00012933"/>
    <property type="gene designation" value="mib-1"/>
</dbReference>
<dbReference type="OrthoDB" id="4034597at2759"/>
<organism evidence="7 8">
    <name type="scientific">Caenorhabditis elegans</name>
    <dbReference type="NCBI Taxonomy" id="6239"/>
    <lineage>
        <taxon>Eukaryota</taxon>
        <taxon>Metazoa</taxon>
        <taxon>Ecdysozoa</taxon>
        <taxon>Nematoda</taxon>
        <taxon>Chromadorea</taxon>
        <taxon>Rhabditida</taxon>
        <taxon>Rhabditina</taxon>
        <taxon>Rhabditomorpha</taxon>
        <taxon>Rhabditoidea</taxon>
        <taxon>Rhabditidae</taxon>
        <taxon>Peloderinae</taxon>
        <taxon>Caenorhabditis</taxon>
    </lineage>
</organism>
<dbReference type="SMART" id="SM00184">
    <property type="entry name" value="RING"/>
    <property type="match status" value="2"/>
</dbReference>
<dbReference type="InterPro" id="IPR036770">
    <property type="entry name" value="Ankyrin_rpt-contain_sf"/>
</dbReference>
<dbReference type="Gene3D" id="3.30.40.10">
    <property type="entry name" value="Zinc/RING finger domain, C3HC4 (zinc finger)"/>
    <property type="match status" value="2"/>
</dbReference>
<dbReference type="AGR" id="WB:WBGene00012933"/>
<dbReference type="KEGG" id="cel:CELE_Y47D3A.22"/>
<keyword evidence="8" id="KW-1185">Reference proteome</keyword>
<dbReference type="Reactome" id="R-CEL-983168">
    <property type="pathway name" value="Antigen processing: Ubiquitination &amp; Proteasome degradation"/>
</dbReference>
<dbReference type="PANTHER" id="PTHR24202">
    <property type="entry name" value="E3 UBIQUITIN-PROTEIN LIGASE MIB2"/>
    <property type="match status" value="1"/>
</dbReference>
<evidence type="ECO:0000256" key="1">
    <source>
        <dbReference type="ARBA" id="ARBA00022771"/>
    </source>
</evidence>
<dbReference type="HOGENOM" id="CLU_021011_0_0_1"/>
<keyword evidence="3" id="KW-0040">ANK repeat</keyword>
<gene>
    <name evidence="7 9" type="primary">mib-1</name>
    <name evidence="7" type="ORF">CELE_Y47D3A.22</name>
    <name evidence="9" type="ORF">Y47D3A.22</name>
</gene>
<accession>Q9U2C5</accession>
<evidence type="ECO:0000259" key="6">
    <source>
        <dbReference type="PROSITE" id="PS50089"/>
    </source>
</evidence>
<dbReference type="Proteomes" id="UP000001940">
    <property type="component" value="Chromosome III"/>
</dbReference>
<dbReference type="FunCoup" id="Q9U2C5">
    <property type="interactions" value="152"/>
</dbReference>
<dbReference type="InterPro" id="IPR002110">
    <property type="entry name" value="Ankyrin_rpt"/>
</dbReference>
<reference evidence="7 8" key="1">
    <citation type="journal article" date="1998" name="Science">
        <title>Genome sequence of the nematode C. elegans: a platform for investigating biology.</title>
        <authorList>
            <consortium name="The C. elegans sequencing consortium"/>
            <person name="Sulson J.E."/>
            <person name="Waterston R."/>
        </authorList>
    </citation>
    <scope>NUCLEOTIDE SEQUENCE [LARGE SCALE GENOMIC DNA]</scope>
    <source>
        <strain evidence="7 8">Bristol N2</strain>
    </source>
</reference>
<dbReference type="RefSeq" id="NP_499452.2">
    <property type="nucleotide sequence ID" value="NM_067051.4"/>
</dbReference>
<dbReference type="InParanoid" id="Q9U2C5"/>
<dbReference type="SMR" id="Q9U2C5"/>
<dbReference type="PRINTS" id="PR01415">
    <property type="entry name" value="ANKYRIN"/>
</dbReference>
<dbReference type="eggNOG" id="KOG0504">
    <property type="taxonomic scope" value="Eukaryota"/>
</dbReference>
<dbReference type="CDD" id="cd16520">
    <property type="entry name" value="RING-HC_MIBs-like"/>
    <property type="match status" value="1"/>
</dbReference>
<dbReference type="OMA" id="WQLATIC"/>
<name>Q9U2C5_CAEEL</name>
<evidence type="ECO:0000256" key="4">
    <source>
        <dbReference type="PROSITE-ProRule" id="PRU00175"/>
    </source>
</evidence>
<dbReference type="CTD" id="176558"/>
<keyword evidence="1 4" id="KW-0479">Metal-binding</keyword>
<evidence type="ECO:0000256" key="5">
    <source>
        <dbReference type="SAM" id="Coils"/>
    </source>
</evidence>
<dbReference type="SUPFAM" id="SSF57850">
    <property type="entry name" value="RING/U-box"/>
    <property type="match status" value="1"/>
</dbReference>
<dbReference type="Gene3D" id="1.25.40.20">
    <property type="entry name" value="Ankyrin repeat-containing domain"/>
    <property type="match status" value="3"/>
</dbReference>
<dbReference type="SMART" id="SM00248">
    <property type="entry name" value="ANK"/>
    <property type="match status" value="7"/>
</dbReference>
<dbReference type="GO" id="GO:0061630">
    <property type="term" value="F:ubiquitin protein ligase activity"/>
    <property type="evidence" value="ECO:0000318"/>
    <property type="project" value="GO_Central"/>
</dbReference>
<dbReference type="GO" id="GO:0016567">
    <property type="term" value="P:protein ubiquitination"/>
    <property type="evidence" value="ECO:0000318"/>
    <property type="project" value="GO_Central"/>
</dbReference>